<accession>A0ACB8UKB5</accession>
<evidence type="ECO:0000313" key="1">
    <source>
        <dbReference type="EMBL" id="KAI0094828.1"/>
    </source>
</evidence>
<proteinExistence type="predicted"/>
<sequence>MRAASAFSLLALAATALAVDLGVPLSWREFSDNKTKAQHISISKAGIDQITPQLVASTANFNGIGYWQSGNVFSAMANHDHFAGTTTYKTTVLNGLNTAFSKYAHYDQFGYNDDAMWWATAAYYAYRAYGDTTVLNHAIDTWTHVSNYVVKNGKAPGKSFTPAATCNGKTMDGGVFWRPTADDTGINSITTGLYLTLSAFLATTTSANANYVNAAITSVNWIRNQNLNSEGLVLDSVNGKDCSRPNTWLFTYNQGKTIEGLAVLYDVTKDSQWSDWLTSLVNAAVKSKHWEGDDGVITEGASPSKNNDGVGFKSVFVRALNEVFVRTTIRDLNILIHSYLDVQYNALLELASTGNNIYSSAWHGPPQSFTTWGQMAALDVIVSAISANT</sequence>
<keyword evidence="2" id="KW-1185">Reference proteome</keyword>
<dbReference type="Proteomes" id="UP001055072">
    <property type="component" value="Unassembled WGS sequence"/>
</dbReference>
<keyword evidence="1" id="KW-0378">Hydrolase</keyword>
<evidence type="ECO:0000313" key="2">
    <source>
        <dbReference type="Proteomes" id="UP001055072"/>
    </source>
</evidence>
<comment type="caution">
    <text evidence="1">The sequence shown here is derived from an EMBL/GenBank/DDBJ whole genome shotgun (WGS) entry which is preliminary data.</text>
</comment>
<protein>
    <submittedName>
        <fullName evidence="1">Glycoside hydrolase</fullName>
    </submittedName>
</protein>
<reference evidence="1" key="1">
    <citation type="journal article" date="2021" name="Environ. Microbiol.">
        <title>Gene family expansions and transcriptome signatures uncover fungal adaptations to wood decay.</title>
        <authorList>
            <person name="Hage H."/>
            <person name="Miyauchi S."/>
            <person name="Viragh M."/>
            <person name="Drula E."/>
            <person name="Min B."/>
            <person name="Chaduli D."/>
            <person name="Navarro D."/>
            <person name="Favel A."/>
            <person name="Norest M."/>
            <person name="Lesage-Meessen L."/>
            <person name="Balint B."/>
            <person name="Merenyi Z."/>
            <person name="de Eugenio L."/>
            <person name="Morin E."/>
            <person name="Martinez A.T."/>
            <person name="Baldrian P."/>
            <person name="Stursova M."/>
            <person name="Martinez M.J."/>
            <person name="Novotny C."/>
            <person name="Magnuson J.K."/>
            <person name="Spatafora J.W."/>
            <person name="Maurice S."/>
            <person name="Pangilinan J."/>
            <person name="Andreopoulos W."/>
            <person name="LaButti K."/>
            <person name="Hundley H."/>
            <person name="Na H."/>
            <person name="Kuo A."/>
            <person name="Barry K."/>
            <person name="Lipzen A."/>
            <person name="Henrissat B."/>
            <person name="Riley R."/>
            <person name="Ahrendt S."/>
            <person name="Nagy L.G."/>
            <person name="Grigoriev I.V."/>
            <person name="Martin F."/>
            <person name="Rosso M.N."/>
        </authorList>
    </citation>
    <scope>NUCLEOTIDE SEQUENCE</scope>
    <source>
        <strain evidence="1">CBS 384.51</strain>
    </source>
</reference>
<gene>
    <name evidence="1" type="ORF">BDY19DRAFT_914776</name>
</gene>
<organism evidence="1 2">
    <name type="scientific">Irpex rosettiformis</name>
    <dbReference type="NCBI Taxonomy" id="378272"/>
    <lineage>
        <taxon>Eukaryota</taxon>
        <taxon>Fungi</taxon>
        <taxon>Dikarya</taxon>
        <taxon>Basidiomycota</taxon>
        <taxon>Agaricomycotina</taxon>
        <taxon>Agaricomycetes</taxon>
        <taxon>Polyporales</taxon>
        <taxon>Irpicaceae</taxon>
        <taxon>Irpex</taxon>
    </lineage>
</organism>
<dbReference type="EMBL" id="MU274900">
    <property type="protein sequence ID" value="KAI0094828.1"/>
    <property type="molecule type" value="Genomic_DNA"/>
</dbReference>
<name>A0ACB8UKB5_9APHY</name>